<proteinExistence type="predicted"/>
<evidence type="ECO:0000259" key="3">
    <source>
        <dbReference type="Pfam" id="PF13359"/>
    </source>
</evidence>
<protein>
    <submittedName>
        <fullName evidence="4">Transposase family protein</fullName>
    </submittedName>
</protein>
<accession>A0A4S8PGJ8</accession>
<reference evidence="4 5" key="1">
    <citation type="journal article" date="2018" name="Int. J. Syst. Evol. Microbiol.">
        <title>Glycomyces paridis sp. nov., isolated from the medicinal plant Paris polyphylla.</title>
        <authorList>
            <person name="Fang X.M."/>
            <person name="Bai J.L."/>
            <person name="Su J."/>
            <person name="Zhao L.L."/>
            <person name="Liu H.Y."/>
            <person name="Ma B.P."/>
            <person name="Zhang Y.Q."/>
            <person name="Yu L.Y."/>
        </authorList>
    </citation>
    <scope>NUCLEOTIDE SEQUENCE [LARGE SCALE GENOMIC DNA]</scope>
    <source>
        <strain evidence="4 5">CPCC 204357</strain>
    </source>
</reference>
<feature type="domain" description="DDE Tnp4" evidence="3">
    <location>
        <begin position="25"/>
        <end position="173"/>
    </location>
</feature>
<evidence type="ECO:0000256" key="1">
    <source>
        <dbReference type="ARBA" id="ARBA00001968"/>
    </source>
</evidence>
<comment type="cofactor">
    <cofactor evidence="1">
        <name>a divalent metal cation</name>
        <dbReference type="ChEBI" id="CHEBI:60240"/>
    </cofactor>
</comment>
<gene>
    <name evidence="4" type="ORF">E9998_09245</name>
</gene>
<name>A0A4S8PGJ8_9ACTN</name>
<dbReference type="RefSeq" id="WP_136529401.1">
    <property type="nucleotide sequence ID" value="NZ_STGX01000005.1"/>
</dbReference>
<evidence type="ECO:0000313" key="4">
    <source>
        <dbReference type="EMBL" id="THV29658.1"/>
    </source>
</evidence>
<keyword evidence="5" id="KW-1185">Reference proteome</keyword>
<dbReference type="EMBL" id="STGX01000005">
    <property type="protein sequence ID" value="THV29658.1"/>
    <property type="molecule type" value="Genomic_DNA"/>
</dbReference>
<evidence type="ECO:0000256" key="2">
    <source>
        <dbReference type="ARBA" id="ARBA00022723"/>
    </source>
</evidence>
<organism evidence="4 5">
    <name type="scientific">Glycomyces paridis</name>
    <dbReference type="NCBI Taxonomy" id="2126555"/>
    <lineage>
        <taxon>Bacteria</taxon>
        <taxon>Bacillati</taxon>
        <taxon>Actinomycetota</taxon>
        <taxon>Actinomycetes</taxon>
        <taxon>Glycomycetales</taxon>
        <taxon>Glycomycetaceae</taxon>
        <taxon>Glycomyces</taxon>
    </lineage>
</organism>
<dbReference type="AlphaFoldDB" id="A0A4S8PGJ8"/>
<dbReference type="Pfam" id="PF13359">
    <property type="entry name" value="DDE_Tnp_4"/>
    <property type="match status" value="1"/>
</dbReference>
<dbReference type="InterPro" id="IPR027806">
    <property type="entry name" value="HARBI1_dom"/>
</dbReference>
<comment type="caution">
    <text evidence="4">The sequence shown here is derived from an EMBL/GenBank/DDBJ whole genome shotgun (WGS) entry which is preliminary data.</text>
</comment>
<sequence length="187" mass="20743">MLIFGGDAQAAGDLQARAARGDLVVDGFLIPTRDLTSPKGLLSGKRGAPGLNAQIVCDLHRRPVDAGILLPGSAHDARAFRDSGLAKTYEQHLTGNGPSLIGACGYIGIVPLTPFKKLEYRELTAAELLFNRQVNRRRWVVKQGIAHLRTWKILRIGYRRPLRKADQTLQTVLKLQMYRRHTIEALE</sequence>
<keyword evidence="2" id="KW-0479">Metal-binding</keyword>
<dbReference type="GO" id="GO:0046872">
    <property type="term" value="F:metal ion binding"/>
    <property type="evidence" value="ECO:0007669"/>
    <property type="project" value="UniProtKB-KW"/>
</dbReference>
<dbReference type="OrthoDB" id="5141296at2"/>
<evidence type="ECO:0000313" key="5">
    <source>
        <dbReference type="Proteomes" id="UP000305792"/>
    </source>
</evidence>
<dbReference type="Proteomes" id="UP000305792">
    <property type="component" value="Unassembled WGS sequence"/>
</dbReference>